<dbReference type="HOGENOM" id="CLU_471884_0_0_1"/>
<keyword evidence="1" id="KW-1133">Transmembrane helix</keyword>
<evidence type="ECO:0000256" key="1">
    <source>
        <dbReference type="SAM" id="Phobius"/>
    </source>
</evidence>
<dbReference type="EMBL" id="GL541755">
    <property type="protein sequence ID" value="KDE03143.1"/>
    <property type="molecule type" value="Genomic_DNA"/>
</dbReference>
<dbReference type="OrthoDB" id="2535883at2759"/>
<reference evidence="2" key="2">
    <citation type="submission" date="2010-11" db="EMBL/GenBank/DDBJ databases">
        <authorList>
            <consortium name="The Broad Institute Genome Sequencing Platform"/>
            <person name="Earl A."/>
            <person name="Ward D."/>
            <person name="Feldgarden M."/>
            <person name="Gevers D."/>
            <person name="Butler R."/>
            <person name="Young S.K."/>
            <person name="Zeng Q."/>
            <person name="Gargeya S."/>
            <person name="Fitzgerald M."/>
            <person name="Haas B."/>
            <person name="Abouelleil A."/>
            <person name="Alvarado L."/>
            <person name="Arachchi H.M."/>
            <person name="Berlin A."/>
            <person name="Brown A."/>
            <person name="Chapman S.B."/>
            <person name="Chen Z."/>
            <person name="Dunbar C."/>
            <person name="Freedman E."/>
            <person name="Gearin G."/>
            <person name="Gellesch M."/>
            <person name="Goldberg J."/>
            <person name="Griggs A."/>
            <person name="Gujja S."/>
            <person name="Heilman E."/>
            <person name="Heiman D."/>
            <person name="Howarth C."/>
            <person name="Larson L."/>
            <person name="Lui A."/>
            <person name="MacDonald P.J.P."/>
            <person name="Mehta T."/>
            <person name="Montmayeur A."/>
            <person name="Murphy C."/>
            <person name="Neiman D."/>
            <person name="Pearson M."/>
            <person name="Priest M."/>
            <person name="Roberts A."/>
            <person name="Saif S."/>
            <person name="Shea T."/>
            <person name="Shenoy N."/>
            <person name="Sisk P."/>
            <person name="Stolte C."/>
            <person name="Sykes S."/>
            <person name="White J."/>
            <person name="Yandava C."/>
            <person name="Wortman J."/>
            <person name="Nusbaum C."/>
            <person name="Birren B."/>
        </authorList>
    </citation>
    <scope>NUCLEOTIDE SEQUENCE</scope>
    <source>
        <strain evidence="2">P1A1 Lamole</strain>
    </source>
</reference>
<sequence>MEENDSRMSDEVLNDDELEYLAEPKMRGTAYELARSTMARWYVRVRDAFVARWMGDRTHITPPKRVDCQGIGHRVFDAPSRGAQVACVTLVLGLTLALAVQTARLSSSVDGGAPPSGPLQRIEHRRERTFRSTRAGMATFKGRQSPSKMRTIHPLALFFAGWGANVGLLLRAAMYARKLGIIVLADNNSWSYGRLEYYLEPYTIDCVPPSDWYNTKQATGIRQPGWETAPRLRVGVNDLQQMDDMDQELFFDSAKDGMQRVQRLMLGRDPKPSVLPASDTLPASLISAFEDYAELFQTMFKPVPEILEDVERVKRLMGIGGKRPTIAVQVRLGDKRMEYESSTRFIENTFGNLTAHLEVMHDLYDRLVGCPSVQKGTCYPLSPTARRFSSDNARPRAILLTLEENALGNMARNSIAAPFEFDRTPGMNVFPGSSFNQWSFVNMPLKARVASARTVVRDIFLAAKETDATVVTMGSNLGRLVALLAGSESVLGPKHSTSGEFVGGRIRALDTPWFSLTYPDGVWARLDVT</sequence>
<name>U5HGZ5_USTV1</name>
<gene>
    <name evidence="2" type="ORF">MVLG_06338</name>
</gene>
<dbReference type="GO" id="GO:0046921">
    <property type="term" value="F:alpha-(1-&gt;6)-fucosyltransferase activity"/>
    <property type="evidence" value="ECO:0007669"/>
    <property type="project" value="TreeGrafter"/>
</dbReference>
<proteinExistence type="predicted"/>
<accession>U5HGZ5</accession>
<keyword evidence="1" id="KW-0472">Membrane</keyword>
<reference evidence="3" key="4">
    <citation type="submission" date="2015-06" db="UniProtKB">
        <authorList>
            <consortium name="EnsemblFungi"/>
        </authorList>
    </citation>
    <scope>IDENTIFICATION</scope>
</reference>
<keyword evidence="4" id="KW-1185">Reference proteome</keyword>
<dbReference type="PANTHER" id="PTHR13132:SF29">
    <property type="entry name" value="ALPHA-(1,6)-FUCOSYLTRANSFERASE"/>
    <property type="match status" value="1"/>
</dbReference>
<dbReference type="OMA" id="WIPNARM"/>
<reference evidence="4" key="1">
    <citation type="submission" date="2010-11" db="EMBL/GenBank/DDBJ databases">
        <title>The genome sequence of Microbotryum violaceum strain p1A1 Lamole.</title>
        <authorList>
            <person name="Cuomo C."/>
            <person name="Perlin M."/>
            <person name="Young S.K."/>
            <person name="Zeng Q."/>
            <person name="Gargeya S."/>
            <person name="Alvarado L."/>
            <person name="Berlin A."/>
            <person name="Chapman S.B."/>
            <person name="Chen Z."/>
            <person name="Freedman E."/>
            <person name="Gellesch M."/>
            <person name="Goldberg J."/>
            <person name="Griggs A."/>
            <person name="Gujja S."/>
            <person name="Heilman E."/>
            <person name="Heiman D."/>
            <person name="Howarth C."/>
            <person name="Mehta T."/>
            <person name="Neiman D."/>
            <person name="Pearson M."/>
            <person name="Roberts A."/>
            <person name="Saif S."/>
            <person name="Shea T."/>
            <person name="Shenoy N."/>
            <person name="Sisk P."/>
            <person name="Stolte C."/>
            <person name="Sykes S."/>
            <person name="White J."/>
            <person name="Yandava C."/>
            <person name="Haas B."/>
            <person name="Nusbaum C."/>
            <person name="Birren B."/>
        </authorList>
    </citation>
    <scope>NUCLEOTIDE SEQUENCE [LARGE SCALE GENOMIC DNA]</scope>
    <source>
        <strain evidence="4">p1A1 Lamole</strain>
    </source>
</reference>
<evidence type="ECO:0000313" key="2">
    <source>
        <dbReference type="EMBL" id="KDE03143.1"/>
    </source>
</evidence>
<dbReference type="InParanoid" id="U5HGZ5"/>
<feature type="transmembrane region" description="Helical" evidence="1">
    <location>
        <begin position="152"/>
        <end position="170"/>
    </location>
</feature>
<organism evidence="2">
    <name type="scientific">Microbotryum lychnidis-dioicae (strain p1A1 Lamole / MvSl-1064)</name>
    <name type="common">Anther smut fungus</name>
    <dbReference type="NCBI Taxonomy" id="683840"/>
    <lineage>
        <taxon>Eukaryota</taxon>
        <taxon>Fungi</taxon>
        <taxon>Dikarya</taxon>
        <taxon>Basidiomycota</taxon>
        <taxon>Pucciniomycotina</taxon>
        <taxon>Microbotryomycetes</taxon>
        <taxon>Microbotryales</taxon>
        <taxon>Microbotryaceae</taxon>
        <taxon>Microbotryum</taxon>
    </lineage>
</organism>
<dbReference type="EMBL" id="AEIJ01000738">
    <property type="status" value="NOT_ANNOTATED_CDS"/>
    <property type="molecule type" value="Genomic_DNA"/>
</dbReference>
<dbReference type="EnsemblFungi" id="MVLG_06338T0">
    <property type="protein sequence ID" value="MVLG_06338T0"/>
    <property type="gene ID" value="MVLG_06338"/>
</dbReference>
<reference evidence="2 4" key="3">
    <citation type="journal article" date="2015" name="BMC Genomics">
        <title>Sex and parasites: genomic and transcriptomic analysis of Microbotryum lychnidis-dioicae, the biotrophic and plant-castrating anther smut fungus.</title>
        <authorList>
            <person name="Perlin M.H."/>
            <person name="Amselem J."/>
            <person name="Fontanillas E."/>
            <person name="Toh S.S."/>
            <person name="Chen Z."/>
            <person name="Goldberg J."/>
            <person name="Duplessis S."/>
            <person name="Henrissat B."/>
            <person name="Young S."/>
            <person name="Zeng Q."/>
            <person name="Aguileta G."/>
            <person name="Petit E."/>
            <person name="Badouin H."/>
            <person name="Andrews J."/>
            <person name="Razeeq D."/>
            <person name="Gabaldon T."/>
            <person name="Quesneville H."/>
            <person name="Giraud T."/>
            <person name="Hood M.E."/>
            <person name="Schultz D.J."/>
            <person name="Cuomo C.A."/>
        </authorList>
    </citation>
    <scope>NUCLEOTIDE SEQUENCE [LARGE SCALE GENOMIC DNA]</scope>
    <source>
        <strain evidence="4">p1A1 Lamole</strain>
        <strain evidence="2">P1A1 Lamole</strain>
    </source>
</reference>
<evidence type="ECO:0000313" key="4">
    <source>
        <dbReference type="Proteomes" id="UP000017200"/>
    </source>
</evidence>
<keyword evidence="1" id="KW-0812">Transmembrane</keyword>
<dbReference type="GO" id="GO:0006487">
    <property type="term" value="P:protein N-linked glycosylation"/>
    <property type="evidence" value="ECO:0007669"/>
    <property type="project" value="TreeGrafter"/>
</dbReference>
<evidence type="ECO:0000313" key="3">
    <source>
        <dbReference type="EnsemblFungi" id="MVLG_06338T0"/>
    </source>
</evidence>
<protein>
    <submittedName>
        <fullName evidence="2 3">Uncharacterized protein</fullName>
    </submittedName>
</protein>
<dbReference type="PANTHER" id="PTHR13132">
    <property type="entry name" value="ALPHA- 1,6 -FUCOSYLTRANSFERASE"/>
    <property type="match status" value="1"/>
</dbReference>
<dbReference type="Proteomes" id="UP000017200">
    <property type="component" value="Unassembled WGS sequence"/>
</dbReference>
<dbReference type="AlphaFoldDB" id="U5HGZ5"/>